<evidence type="ECO:0000313" key="4">
    <source>
        <dbReference type="Proteomes" id="UP000724874"/>
    </source>
</evidence>
<sequence length="375" mass="44285">MPWFQIFQDGPEYEARKRRGKFTPPVVSLKQLRDAVPHHLFERSTTKSLAHMFRHFVIILWLLYWGWQGIAFAGRLIYLFQAGHNALSSHTLVNTAIGLTVHTLVLTPYYSWRVTHNTHHKSTNNIDRDETYVPQTRQDFKLPDDKVTVRMDYAHILEETPAYTLFKLFVRQFFGFQLYLLHNRKGNPRYPPGTSHYKPSSKLFRPKDRLSILFSNIILLTFLTLLIHFSYLHGWFFLWNHYFLPWLGSIVLFTYLQHSDPTIPYYRKDQWTFARGALATVDRPLFGWVGRFFLHNISSDHVAHHFFPTVPFYNLPEVTKAIKPVLGDYYNYDSTPALYALWRSFTQCTFVEPEGDILFFKNQYGEALVTPNFES</sequence>
<dbReference type="OrthoDB" id="1461976at2759"/>
<dbReference type="InterPro" id="IPR012171">
    <property type="entry name" value="Fatty_acid_desaturase"/>
</dbReference>
<dbReference type="InterPro" id="IPR005804">
    <property type="entry name" value="FA_desaturase_dom"/>
</dbReference>
<proteinExistence type="predicted"/>
<accession>A0A9P5TJM5</accession>
<dbReference type="PANTHER" id="PTHR32100">
    <property type="entry name" value="OMEGA-6 FATTY ACID DESATURASE, CHLOROPLASTIC"/>
    <property type="match status" value="1"/>
</dbReference>
<evidence type="ECO:0000313" key="3">
    <source>
        <dbReference type="EMBL" id="KAF8888935.1"/>
    </source>
</evidence>
<name>A0A9P5TJM5_GYMJU</name>
<comment type="caution">
    <text evidence="3">The sequence shown here is derived from an EMBL/GenBank/DDBJ whole genome shotgun (WGS) entry which is preliminary data.</text>
</comment>
<dbReference type="AlphaFoldDB" id="A0A9P5TJM5"/>
<gene>
    <name evidence="3" type="ORF">CPB84DRAFT_1944288</name>
</gene>
<keyword evidence="1" id="KW-0812">Transmembrane</keyword>
<dbReference type="Proteomes" id="UP000724874">
    <property type="component" value="Unassembled WGS sequence"/>
</dbReference>
<evidence type="ECO:0000259" key="2">
    <source>
        <dbReference type="Pfam" id="PF00487"/>
    </source>
</evidence>
<evidence type="ECO:0000256" key="1">
    <source>
        <dbReference type="SAM" id="Phobius"/>
    </source>
</evidence>
<feature type="transmembrane region" description="Helical" evidence="1">
    <location>
        <begin position="210"/>
        <end position="231"/>
    </location>
</feature>
<reference evidence="3" key="1">
    <citation type="submission" date="2020-11" db="EMBL/GenBank/DDBJ databases">
        <authorList>
            <consortium name="DOE Joint Genome Institute"/>
            <person name="Ahrendt S."/>
            <person name="Riley R."/>
            <person name="Andreopoulos W."/>
            <person name="LaButti K."/>
            <person name="Pangilinan J."/>
            <person name="Ruiz-duenas F.J."/>
            <person name="Barrasa J.M."/>
            <person name="Sanchez-Garcia M."/>
            <person name="Camarero S."/>
            <person name="Miyauchi S."/>
            <person name="Serrano A."/>
            <person name="Linde D."/>
            <person name="Babiker R."/>
            <person name="Drula E."/>
            <person name="Ayuso-Fernandez I."/>
            <person name="Pacheco R."/>
            <person name="Padilla G."/>
            <person name="Ferreira P."/>
            <person name="Barriuso J."/>
            <person name="Kellner H."/>
            <person name="Castanera R."/>
            <person name="Alfaro M."/>
            <person name="Ramirez L."/>
            <person name="Pisabarro A.G."/>
            <person name="Kuo A."/>
            <person name="Tritt A."/>
            <person name="Lipzen A."/>
            <person name="He G."/>
            <person name="Yan M."/>
            <person name="Ng V."/>
            <person name="Cullen D."/>
            <person name="Martin F."/>
            <person name="Rosso M.-N."/>
            <person name="Henrissat B."/>
            <person name="Hibbett D."/>
            <person name="Martinez A.T."/>
            <person name="Grigoriev I.V."/>
        </authorList>
    </citation>
    <scope>NUCLEOTIDE SEQUENCE</scope>
    <source>
        <strain evidence="3">AH 44721</strain>
    </source>
</reference>
<feature type="transmembrane region" description="Helical" evidence="1">
    <location>
        <begin position="237"/>
        <end position="256"/>
    </location>
</feature>
<keyword evidence="1" id="KW-1133">Transmembrane helix</keyword>
<dbReference type="EMBL" id="JADNYJ010000082">
    <property type="protein sequence ID" value="KAF8888935.1"/>
    <property type="molecule type" value="Genomic_DNA"/>
</dbReference>
<feature type="transmembrane region" description="Helical" evidence="1">
    <location>
        <begin position="56"/>
        <end position="80"/>
    </location>
</feature>
<dbReference type="Pfam" id="PF00487">
    <property type="entry name" value="FA_desaturase"/>
    <property type="match status" value="1"/>
</dbReference>
<keyword evidence="4" id="KW-1185">Reference proteome</keyword>
<feature type="transmembrane region" description="Helical" evidence="1">
    <location>
        <begin position="92"/>
        <end position="112"/>
    </location>
</feature>
<keyword evidence="1" id="KW-0472">Membrane</keyword>
<dbReference type="GO" id="GO:0006629">
    <property type="term" value="P:lipid metabolic process"/>
    <property type="evidence" value="ECO:0007669"/>
    <property type="project" value="InterPro"/>
</dbReference>
<protein>
    <submittedName>
        <fullName evidence="3">Fatty acid desaturase-domain-containing protein</fullName>
    </submittedName>
</protein>
<dbReference type="GO" id="GO:0016491">
    <property type="term" value="F:oxidoreductase activity"/>
    <property type="evidence" value="ECO:0007669"/>
    <property type="project" value="InterPro"/>
</dbReference>
<feature type="domain" description="Fatty acid desaturase" evidence="2">
    <location>
        <begin position="61"/>
        <end position="331"/>
    </location>
</feature>
<organism evidence="3 4">
    <name type="scientific">Gymnopilus junonius</name>
    <name type="common">Spectacular rustgill mushroom</name>
    <name type="synonym">Gymnopilus spectabilis subsp. junonius</name>
    <dbReference type="NCBI Taxonomy" id="109634"/>
    <lineage>
        <taxon>Eukaryota</taxon>
        <taxon>Fungi</taxon>
        <taxon>Dikarya</taxon>
        <taxon>Basidiomycota</taxon>
        <taxon>Agaricomycotina</taxon>
        <taxon>Agaricomycetes</taxon>
        <taxon>Agaricomycetidae</taxon>
        <taxon>Agaricales</taxon>
        <taxon>Agaricineae</taxon>
        <taxon>Hymenogastraceae</taxon>
        <taxon>Gymnopilus</taxon>
    </lineage>
</organism>